<dbReference type="InterPro" id="IPR029056">
    <property type="entry name" value="Ribokinase-like"/>
</dbReference>
<dbReference type="OrthoDB" id="9801219at2"/>
<dbReference type="SUPFAM" id="SSF53613">
    <property type="entry name" value="Ribokinase-like"/>
    <property type="match status" value="1"/>
</dbReference>
<evidence type="ECO:0000256" key="2">
    <source>
        <dbReference type="ARBA" id="ARBA00022679"/>
    </source>
</evidence>
<dbReference type="GO" id="GO:0003872">
    <property type="term" value="F:6-phosphofructokinase activity"/>
    <property type="evidence" value="ECO:0007669"/>
    <property type="project" value="UniProtKB-EC"/>
</dbReference>
<dbReference type="EMBL" id="CP033896">
    <property type="protein sequence ID" value="AZA13309.1"/>
    <property type="molecule type" value="Genomic_DNA"/>
</dbReference>
<evidence type="ECO:0000313" key="8">
    <source>
        <dbReference type="EMBL" id="AZA13309.1"/>
    </source>
</evidence>
<dbReference type="Proteomes" id="UP000269019">
    <property type="component" value="Chromosome"/>
</dbReference>
<evidence type="ECO:0000256" key="3">
    <source>
        <dbReference type="ARBA" id="ARBA00022741"/>
    </source>
</evidence>
<accession>A0A3G6J5T2</accession>
<evidence type="ECO:0000313" key="9">
    <source>
        <dbReference type="Proteomes" id="UP000269019"/>
    </source>
</evidence>
<dbReference type="PANTHER" id="PTHR46566">
    <property type="entry name" value="1-PHOSPHOFRUCTOKINASE-RELATED"/>
    <property type="match status" value="1"/>
</dbReference>
<dbReference type="InterPro" id="IPR017583">
    <property type="entry name" value="Tagatose/fructose_Pkinase"/>
</dbReference>
<protein>
    <submittedName>
        <fullName evidence="8">6-phosphofructokinase isozyme 2</fullName>
        <ecNumber evidence="8">2.7.1.11</ecNumber>
    </submittedName>
</protein>
<reference evidence="8 9" key="1">
    <citation type="submission" date="2018-11" db="EMBL/GenBank/DDBJ databases">
        <authorList>
            <person name="Kleinhagauer T."/>
            <person name="Glaeser S.P."/>
            <person name="Spergser J."/>
            <person name="Ruckert C."/>
            <person name="Kaempfer P."/>
            <person name="Busse H.-J."/>
        </authorList>
    </citation>
    <scope>NUCLEOTIDE SEQUENCE [LARGE SCALE GENOMIC DNA]</scope>
    <source>
        <strain evidence="8 9">200CH</strain>
    </source>
</reference>
<proteinExistence type="inferred from homology"/>
<evidence type="ECO:0000256" key="6">
    <source>
        <dbReference type="PIRNR" id="PIRNR000535"/>
    </source>
</evidence>
<keyword evidence="3" id="KW-0547">Nucleotide-binding</keyword>
<dbReference type="EC" id="2.7.1.11" evidence="8"/>
<evidence type="ECO:0000256" key="4">
    <source>
        <dbReference type="ARBA" id="ARBA00022777"/>
    </source>
</evidence>
<name>A0A3G6J5T2_9CORY</name>
<keyword evidence="9" id="KW-1185">Reference proteome</keyword>
<keyword evidence="2 6" id="KW-0808">Transferase</keyword>
<evidence type="ECO:0000256" key="5">
    <source>
        <dbReference type="ARBA" id="ARBA00022840"/>
    </source>
</evidence>
<dbReference type="Pfam" id="PF00294">
    <property type="entry name" value="PfkB"/>
    <property type="match status" value="1"/>
</dbReference>
<dbReference type="Gene3D" id="3.40.1190.20">
    <property type="match status" value="1"/>
</dbReference>
<evidence type="ECO:0000256" key="1">
    <source>
        <dbReference type="ARBA" id="ARBA00010688"/>
    </source>
</evidence>
<dbReference type="GO" id="GO:0005524">
    <property type="term" value="F:ATP binding"/>
    <property type="evidence" value="ECO:0007669"/>
    <property type="project" value="UniProtKB-KW"/>
</dbReference>
<feature type="domain" description="Carbohydrate kinase PfkB" evidence="7">
    <location>
        <begin position="19"/>
        <end position="302"/>
    </location>
</feature>
<dbReference type="RefSeq" id="WP_123927242.1">
    <property type="nucleotide sequence ID" value="NZ_CP033896.1"/>
</dbReference>
<dbReference type="InterPro" id="IPR011611">
    <property type="entry name" value="PfkB_dom"/>
</dbReference>
<keyword evidence="5" id="KW-0067">ATP-binding</keyword>
<organism evidence="8 9">
    <name type="scientific">Corynebacterium choanae</name>
    <dbReference type="NCBI Taxonomy" id="1862358"/>
    <lineage>
        <taxon>Bacteria</taxon>
        <taxon>Bacillati</taxon>
        <taxon>Actinomycetota</taxon>
        <taxon>Actinomycetes</taxon>
        <taxon>Mycobacteriales</taxon>
        <taxon>Corynebacteriaceae</taxon>
        <taxon>Corynebacterium</taxon>
    </lineage>
</organism>
<evidence type="ECO:0000259" key="7">
    <source>
        <dbReference type="Pfam" id="PF00294"/>
    </source>
</evidence>
<dbReference type="AlphaFoldDB" id="A0A3G6J5T2"/>
<keyword evidence="4 8" id="KW-0418">Kinase</keyword>
<dbReference type="PANTHER" id="PTHR46566:SF5">
    <property type="entry name" value="1-PHOSPHOFRUCTOKINASE"/>
    <property type="match status" value="1"/>
</dbReference>
<comment type="similarity">
    <text evidence="1">Belongs to the carbohydrate kinase PfkB family.</text>
</comment>
<dbReference type="PIRSF" id="PIRSF000535">
    <property type="entry name" value="1PFK/6PFK/LacC"/>
    <property type="match status" value="1"/>
</dbReference>
<dbReference type="GO" id="GO:0005829">
    <property type="term" value="C:cytosol"/>
    <property type="evidence" value="ECO:0007669"/>
    <property type="project" value="TreeGrafter"/>
</dbReference>
<gene>
    <name evidence="8" type="primary">pfkB</name>
    <name evidence="8" type="ORF">CCHOA_04505</name>
</gene>
<dbReference type="KEGG" id="ccho:CCHOA_04505"/>
<sequence length="337" mass="34604">MVCSHPPQILTITPNPALDVTLTTDTLPPGATVRIPTGSYRLGGKGINVAAVAASAGYATTMMAPVSASALDFLRHYPDSIPTQPAAHWITTPCQLRHTYALHQSVANTTTMVTETGSAQPSEVWTQLSEATTDCLDQAAATDHPIVVVISGSWPPATPLATITDLYQAVSTHPGCAALIVDCAGEPLTAACEHGAIVKPNLAELTETTGHTNPIDGAHALLGRGAAAVIVSCGEDGLIAAYPSHTITAKLPYPLDGNPTGCGDALVAALATGHADKAPLQTIIRTAVAWSASAVLVAYAGAIDPQWEALLHQVQLTAVPHTPPPASPPPHTRACPT</sequence>